<protein>
    <submittedName>
        <fullName evidence="3">Uncharacterized protein</fullName>
    </submittedName>
</protein>
<accession>A0A8C5WTN4</accession>
<organism evidence="3 4">
    <name type="scientific">Laticauda laticaudata</name>
    <name type="common">Blue-ringed sea krait</name>
    <name type="synonym">Blue-lipped sea krait</name>
    <dbReference type="NCBI Taxonomy" id="8630"/>
    <lineage>
        <taxon>Eukaryota</taxon>
        <taxon>Metazoa</taxon>
        <taxon>Chordata</taxon>
        <taxon>Craniata</taxon>
        <taxon>Vertebrata</taxon>
        <taxon>Euteleostomi</taxon>
        <taxon>Lepidosauria</taxon>
        <taxon>Squamata</taxon>
        <taxon>Bifurcata</taxon>
        <taxon>Unidentata</taxon>
        <taxon>Episquamata</taxon>
        <taxon>Toxicofera</taxon>
        <taxon>Serpentes</taxon>
        <taxon>Colubroidea</taxon>
        <taxon>Elapidae</taxon>
        <taxon>Laticaudinae</taxon>
        <taxon>Laticauda</taxon>
    </lineage>
</organism>
<keyword evidence="4" id="KW-1185">Reference proteome</keyword>
<dbReference type="GeneTree" id="ENSGT01030000236559"/>
<reference evidence="3" key="1">
    <citation type="submission" date="2025-08" db="UniProtKB">
        <authorList>
            <consortium name="Ensembl"/>
        </authorList>
    </citation>
    <scope>IDENTIFICATION</scope>
</reference>
<feature type="region of interest" description="Disordered" evidence="1">
    <location>
        <begin position="95"/>
        <end position="118"/>
    </location>
</feature>
<evidence type="ECO:0000313" key="4">
    <source>
        <dbReference type="Proteomes" id="UP000694406"/>
    </source>
</evidence>
<dbReference type="Ensembl" id="ENSLLTT00000013446.1">
    <property type="protein sequence ID" value="ENSLLTP00000012945.1"/>
    <property type="gene ID" value="ENSLLTG00000009891.1"/>
</dbReference>
<feature type="chain" id="PRO_5034147605" evidence="2">
    <location>
        <begin position="17"/>
        <end position="213"/>
    </location>
</feature>
<reference evidence="3" key="2">
    <citation type="submission" date="2025-09" db="UniProtKB">
        <authorList>
            <consortium name="Ensembl"/>
        </authorList>
    </citation>
    <scope>IDENTIFICATION</scope>
</reference>
<evidence type="ECO:0000256" key="1">
    <source>
        <dbReference type="SAM" id="MobiDB-lite"/>
    </source>
</evidence>
<keyword evidence="2" id="KW-0732">Signal</keyword>
<sequence length="213" mass="24310">MLLLVVLCWLWGLTSLKQGSIASAIFLPSMLGKDQFDTPVDIYKLPPNYHHEENKQQKVGNSTFFRHYEISKMTDNHTGDMMFSEKSLTSIEQKEIHPKEEDNKSMSNEEENSAEPETTTAGLKIFKLGFPQHRPKLTFLIFRLPQHLKSQQMPEAKLIKEEPVSDKRHRLLAIRNGLLAIPHPVKKILSGECGGHIVFSILSLILFLPSRPI</sequence>
<evidence type="ECO:0000313" key="3">
    <source>
        <dbReference type="Ensembl" id="ENSLLTP00000012945.1"/>
    </source>
</evidence>
<dbReference type="AlphaFoldDB" id="A0A8C5WTN4"/>
<name>A0A8C5WTN4_LATLA</name>
<feature type="signal peptide" evidence="2">
    <location>
        <begin position="1"/>
        <end position="16"/>
    </location>
</feature>
<evidence type="ECO:0000256" key="2">
    <source>
        <dbReference type="SAM" id="SignalP"/>
    </source>
</evidence>
<feature type="compositionally biased region" description="Basic and acidic residues" evidence="1">
    <location>
        <begin position="95"/>
        <end position="104"/>
    </location>
</feature>
<dbReference type="Proteomes" id="UP000694406">
    <property type="component" value="Unplaced"/>
</dbReference>
<proteinExistence type="predicted"/>